<dbReference type="Proteomes" id="UP001355056">
    <property type="component" value="Unassembled WGS sequence"/>
</dbReference>
<feature type="compositionally biased region" description="Basic and acidic residues" evidence="2">
    <location>
        <begin position="541"/>
        <end position="563"/>
    </location>
</feature>
<dbReference type="InterPro" id="IPR002035">
    <property type="entry name" value="VWF_A"/>
</dbReference>
<accession>A0ABU7Z167</accession>
<keyword evidence="3" id="KW-0812">Transmembrane</keyword>
<dbReference type="Pfam" id="PF13519">
    <property type="entry name" value="VWA_2"/>
    <property type="match status" value="1"/>
</dbReference>
<reference evidence="5 6" key="1">
    <citation type="journal article" date="2016" name="Int. J. Syst. Evol. Microbiol.">
        <title>Lysobacter erysipheiresistens sp. nov., an antagonist of powdery mildew, isolated from tobacco-cultivated soil.</title>
        <authorList>
            <person name="Xie B."/>
            <person name="Li T."/>
            <person name="Lin X."/>
            <person name="Wang C.J."/>
            <person name="Chen Y.J."/>
            <person name="Liu W.J."/>
            <person name="Zhao Z.W."/>
        </authorList>
    </citation>
    <scope>NUCLEOTIDE SEQUENCE [LARGE SCALE GENOMIC DNA]</scope>
    <source>
        <strain evidence="5 6">RS-LYSO-3</strain>
    </source>
</reference>
<evidence type="ECO:0000259" key="4">
    <source>
        <dbReference type="PROSITE" id="PS50234"/>
    </source>
</evidence>
<organism evidence="5 6">
    <name type="scientific">Novilysobacter erysipheiresistens</name>
    <dbReference type="NCBI Taxonomy" id="1749332"/>
    <lineage>
        <taxon>Bacteria</taxon>
        <taxon>Pseudomonadati</taxon>
        <taxon>Pseudomonadota</taxon>
        <taxon>Gammaproteobacteria</taxon>
        <taxon>Lysobacterales</taxon>
        <taxon>Lysobacteraceae</taxon>
        <taxon>Novilysobacter</taxon>
    </lineage>
</organism>
<keyword evidence="1" id="KW-0802">TPR repeat</keyword>
<feature type="compositionally biased region" description="Low complexity" evidence="2">
    <location>
        <begin position="502"/>
        <end position="522"/>
    </location>
</feature>
<dbReference type="SMART" id="SM00327">
    <property type="entry name" value="VWA"/>
    <property type="match status" value="1"/>
</dbReference>
<feature type="compositionally biased region" description="Acidic residues" evidence="2">
    <location>
        <begin position="523"/>
        <end position="533"/>
    </location>
</feature>
<dbReference type="SUPFAM" id="SSF48452">
    <property type="entry name" value="TPR-like"/>
    <property type="match status" value="1"/>
</dbReference>
<feature type="transmembrane region" description="Helical" evidence="3">
    <location>
        <begin position="62"/>
        <end position="83"/>
    </location>
</feature>
<dbReference type="InterPro" id="IPR019734">
    <property type="entry name" value="TPR_rpt"/>
</dbReference>
<proteinExistence type="predicted"/>
<evidence type="ECO:0000313" key="5">
    <source>
        <dbReference type="EMBL" id="MEG3184908.1"/>
    </source>
</evidence>
<dbReference type="SMART" id="SM00028">
    <property type="entry name" value="TPR"/>
    <property type="match status" value="1"/>
</dbReference>
<feature type="transmembrane region" description="Helical" evidence="3">
    <location>
        <begin position="14"/>
        <end position="30"/>
    </location>
</feature>
<dbReference type="PROSITE" id="PS50005">
    <property type="entry name" value="TPR"/>
    <property type="match status" value="1"/>
</dbReference>
<dbReference type="PROSITE" id="PS50293">
    <property type="entry name" value="TPR_REGION"/>
    <property type="match status" value="1"/>
</dbReference>
<dbReference type="RefSeq" id="WP_332617883.1">
    <property type="nucleotide sequence ID" value="NZ_JAXGFP010000007.1"/>
</dbReference>
<sequence length="584" mass="63648">MIPDLANLHFLRPSWLWALLALPLLAAWWWRRRHRASVWREAVDPHLLPRLLDHRGERRGHAALALGALGYLLAVLALAGPSWRQTEQPLWQSRTPLVVALDLSSSSLADDLPPSRLAQARAKLGDLLAQRQGGQVGLVAYAGDAFTVAPLTDDVANVALFLDALHPQVMPVDGQRGDRAIEWSVKLLQQAGFDRGHILLLTDHADDKAREAATAAHMQGYRVSALGLGTAAGALYKRPDGSIANTRLGADSLRQLARAGGGGFAALTRDDDDLQSLGVLDPAAAEGATRGESGRSWHDDGYWLLIPLMLLALLAFRRGAPIAVVLLVLWLPGQGAHAAELWQRPDQLAHEQMQQAAQAYREGDFARAAQLYGALESADSLYNRGNALAKAGRYAEAIDAYEQALDQRPGMQDAIANKQAVEAAMKRKPPPGKQQGQQQPQDGKQEGSQQPQDSQQGEGQGQSPSQQPGKSEPPSEPNESDPADSGDNAAPREPQSPKPTDAEAQQSANQAQRQRMQQALQDAQEDGQADDPAEAAPVETAEQRERRLANEVWLRRIPDDPGGLLREKFRLEHQRRRMQGGWEE</sequence>
<feature type="region of interest" description="Disordered" evidence="2">
    <location>
        <begin position="423"/>
        <end position="563"/>
    </location>
</feature>
<keyword evidence="3" id="KW-0472">Membrane</keyword>
<dbReference type="PANTHER" id="PTHR22550:SF14">
    <property type="entry name" value="VWFA DOMAIN-CONTAINING PROTEIN"/>
    <property type="match status" value="1"/>
</dbReference>
<dbReference type="InterPro" id="IPR036465">
    <property type="entry name" value="vWFA_dom_sf"/>
</dbReference>
<dbReference type="Pfam" id="PF00515">
    <property type="entry name" value="TPR_1"/>
    <property type="match status" value="1"/>
</dbReference>
<keyword evidence="6" id="KW-1185">Reference proteome</keyword>
<feature type="repeat" description="TPR" evidence="1">
    <location>
        <begin position="378"/>
        <end position="411"/>
    </location>
</feature>
<dbReference type="PROSITE" id="PS50234">
    <property type="entry name" value="VWFA"/>
    <property type="match status" value="1"/>
</dbReference>
<evidence type="ECO:0000313" key="6">
    <source>
        <dbReference type="Proteomes" id="UP001355056"/>
    </source>
</evidence>
<dbReference type="Gene3D" id="3.40.50.410">
    <property type="entry name" value="von Willebrand factor, type A domain"/>
    <property type="match status" value="1"/>
</dbReference>
<dbReference type="SUPFAM" id="SSF53300">
    <property type="entry name" value="vWA-like"/>
    <property type="match status" value="1"/>
</dbReference>
<feature type="compositionally biased region" description="Low complexity" evidence="2">
    <location>
        <begin position="433"/>
        <end position="472"/>
    </location>
</feature>
<evidence type="ECO:0000256" key="2">
    <source>
        <dbReference type="SAM" id="MobiDB-lite"/>
    </source>
</evidence>
<name>A0ABU7Z167_9GAMM</name>
<dbReference type="EMBL" id="JAXGFP010000007">
    <property type="protein sequence ID" value="MEG3184908.1"/>
    <property type="molecule type" value="Genomic_DNA"/>
</dbReference>
<protein>
    <submittedName>
        <fullName evidence="5">VWA domain-containing protein</fullName>
    </submittedName>
</protein>
<dbReference type="InterPro" id="IPR050768">
    <property type="entry name" value="UPF0353/GerABKA_families"/>
</dbReference>
<evidence type="ECO:0000256" key="3">
    <source>
        <dbReference type="SAM" id="Phobius"/>
    </source>
</evidence>
<comment type="caution">
    <text evidence="5">The sequence shown here is derived from an EMBL/GenBank/DDBJ whole genome shotgun (WGS) entry which is preliminary data.</text>
</comment>
<dbReference type="PANTHER" id="PTHR22550">
    <property type="entry name" value="SPORE GERMINATION PROTEIN"/>
    <property type="match status" value="1"/>
</dbReference>
<keyword evidence="3" id="KW-1133">Transmembrane helix</keyword>
<dbReference type="InterPro" id="IPR011990">
    <property type="entry name" value="TPR-like_helical_dom_sf"/>
</dbReference>
<dbReference type="Gene3D" id="1.25.40.10">
    <property type="entry name" value="Tetratricopeptide repeat domain"/>
    <property type="match status" value="1"/>
</dbReference>
<evidence type="ECO:0000256" key="1">
    <source>
        <dbReference type="PROSITE-ProRule" id="PRU00339"/>
    </source>
</evidence>
<gene>
    <name evidence="5" type="ORF">SNE34_12920</name>
</gene>
<feature type="domain" description="VWFA" evidence="4">
    <location>
        <begin position="96"/>
        <end position="283"/>
    </location>
</feature>